<dbReference type="GO" id="GO:0008176">
    <property type="term" value="F:tRNA (guanine(46)-N7)-methyltransferase activity"/>
    <property type="evidence" value="ECO:0007669"/>
    <property type="project" value="UniProtKB-UniRule"/>
</dbReference>
<evidence type="ECO:0000256" key="1">
    <source>
        <dbReference type="ARBA" id="ARBA00000142"/>
    </source>
</evidence>
<dbReference type="Pfam" id="PF02390">
    <property type="entry name" value="Methyltransf_4"/>
    <property type="match status" value="1"/>
</dbReference>
<comment type="similarity">
    <text evidence="9">Belongs to the class I-like SAM-binding methyltransferase superfamily. TrmB family.</text>
</comment>
<protein>
    <recommendedName>
        <fullName evidence="9">tRNA (guanine-N(7)-)-methyltransferase</fullName>
        <ecNumber evidence="9">2.1.1.33</ecNumber>
    </recommendedName>
    <alternativeName>
        <fullName evidence="9">tRNA (guanine(46)-N(7))-methyltransferase</fullName>
    </alternativeName>
    <alternativeName>
        <fullName evidence="9">tRNA(m7G46)-methyltransferase</fullName>
    </alternativeName>
</protein>
<dbReference type="AlphaFoldDB" id="A0A7S0RJ85"/>
<dbReference type="GO" id="GO:0005634">
    <property type="term" value="C:nucleus"/>
    <property type="evidence" value="ECO:0007669"/>
    <property type="project" value="UniProtKB-SubCell"/>
</dbReference>
<feature type="binding site" evidence="9">
    <location>
        <begin position="127"/>
        <end position="128"/>
    </location>
    <ligand>
        <name>S-adenosyl-L-methionine</name>
        <dbReference type="ChEBI" id="CHEBI:59789"/>
    </ligand>
</feature>
<feature type="binding site" evidence="9">
    <location>
        <begin position="160"/>
        <end position="161"/>
    </location>
    <ligand>
        <name>S-adenosyl-L-methionine</name>
        <dbReference type="ChEBI" id="CHEBI:59789"/>
    </ligand>
</feature>
<keyword evidence="8 9" id="KW-0539">Nucleus</keyword>
<comment type="subcellular location">
    <subcellularLocation>
        <location evidence="9">Nucleus</location>
    </subcellularLocation>
</comment>
<keyword evidence="5 9" id="KW-0949">S-adenosyl-L-methionine</keyword>
<sequence>MGKRQRGIRGPGGGGAKPAAEEAVKIAPNMSKLPRKKMYRARAHSNPLSDQIFDIPEDPNAVDWASLYPSFFPQADQAAPAAASEQPSTSGQGEQPLVRFADIGCGFGGLLIRLSPLYPDTLMVGMELRSKVSEYVKERIASLRLEHPGQYGNVSCVRTNAMKYLPHYFRKGQLTKMFFLFPDPHFKTANHRRRIINTTLVTEYAHLLAVGGMLYTITDVPELGEWMRSKLDTHPLFERVSDEELESDPAAGLLTQASEEGQKVARNQGSTHRAVYRRLASPRPLEANPEKLASRR</sequence>
<dbReference type="GO" id="GO:0000049">
    <property type="term" value="F:tRNA binding"/>
    <property type="evidence" value="ECO:0007669"/>
    <property type="project" value="UniProtKB-UniRule"/>
</dbReference>
<dbReference type="PANTHER" id="PTHR23417">
    <property type="entry name" value="3-DEOXY-D-MANNO-OCTULOSONIC-ACID TRANSFERASE/TRNA GUANINE-N 7 - -METHYLTRANSFERASE"/>
    <property type="match status" value="1"/>
</dbReference>
<evidence type="ECO:0000256" key="6">
    <source>
        <dbReference type="ARBA" id="ARBA00022694"/>
    </source>
</evidence>
<evidence type="ECO:0000256" key="10">
    <source>
        <dbReference type="SAM" id="MobiDB-lite"/>
    </source>
</evidence>
<keyword evidence="7 9" id="KW-0694">RNA-binding</keyword>
<evidence type="ECO:0000256" key="2">
    <source>
        <dbReference type="ARBA" id="ARBA00022555"/>
    </source>
</evidence>
<proteinExistence type="inferred from homology"/>
<dbReference type="PROSITE" id="PS51625">
    <property type="entry name" value="SAM_MT_TRMB"/>
    <property type="match status" value="1"/>
</dbReference>
<feature type="region of interest" description="Disordered" evidence="10">
    <location>
        <begin position="256"/>
        <end position="296"/>
    </location>
</feature>
<dbReference type="UniPathway" id="UPA00989"/>
<gene>
    <name evidence="11" type="ORF">CLEI1391_LOCUS8718</name>
</gene>
<comment type="pathway">
    <text evidence="9">tRNA modification; N(7)-methylguanine-tRNA biosynthesis.</text>
</comment>
<feature type="binding site" evidence="9">
    <location>
        <position position="104"/>
    </location>
    <ligand>
        <name>S-adenosyl-L-methionine</name>
        <dbReference type="ChEBI" id="CHEBI:59789"/>
    </ligand>
</feature>
<dbReference type="GO" id="GO:0043527">
    <property type="term" value="C:tRNA methyltransferase complex"/>
    <property type="evidence" value="ECO:0007669"/>
    <property type="project" value="TreeGrafter"/>
</dbReference>
<dbReference type="Gene3D" id="3.40.50.150">
    <property type="entry name" value="Vaccinia Virus protein VP39"/>
    <property type="match status" value="1"/>
</dbReference>
<dbReference type="HAMAP" id="MF_03055">
    <property type="entry name" value="tRNA_methyltr_TrmB_euk"/>
    <property type="match status" value="1"/>
</dbReference>
<keyword evidence="3 9" id="KW-0489">Methyltransferase</keyword>
<dbReference type="EMBL" id="HBFB01015559">
    <property type="protein sequence ID" value="CAD8678815.1"/>
    <property type="molecule type" value="Transcribed_RNA"/>
</dbReference>
<evidence type="ECO:0000256" key="4">
    <source>
        <dbReference type="ARBA" id="ARBA00022679"/>
    </source>
</evidence>
<organism evidence="11">
    <name type="scientific">Chlamydomonas leiostraca</name>
    <dbReference type="NCBI Taxonomy" id="1034604"/>
    <lineage>
        <taxon>Eukaryota</taxon>
        <taxon>Viridiplantae</taxon>
        <taxon>Chlorophyta</taxon>
        <taxon>core chlorophytes</taxon>
        <taxon>Chlorophyceae</taxon>
        <taxon>CS clade</taxon>
        <taxon>Chlamydomonadales</taxon>
        <taxon>Chlamydomonadaceae</taxon>
        <taxon>Chlamydomonas</taxon>
    </lineage>
</organism>
<dbReference type="SUPFAM" id="SSF53335">
    <property type="entry name" value="S-adenosyl-L-methionine-dependent methyltransferases"/>
    <property type="match status" value="1"/>
</dbReference>
<dbReference type="EC" id="2.1.1.33" evidence="9"/>
<evidence type="ECO:0000256" key="5">
    <source>
        <dbReference type="ARBA" id="ARBA00022691"/>
    </source>
</evidence>
<feature type="region of interest" description="Disordered" evidence="10">
    <location>
        <begin position="1"/>
        <end position="27"/>
    </location>
</feature>
<evidence type="ECO:0000256" key="8">
    <source>
        <dbReference type="ARBA" id="ARBA00023242"/>
    </source>
</evidence>
<evidence type="ECO:0000256" key="3">
    <source>
        <dbReference type="ARBA" id="ARBA00022603"/>
    </source>
</evidence>
<comment type="catalytic activity">
    <reaction evidence="1 9">
        <text>guanosine(46) in tRNA + S-adenosyl-L-methionine = N(7)-methylguanosine(46) in tRNA + S-adenosyl-L-homocysteine</text>
        <dbReference type="Rhea" id="RHEA:42708"/>
        <dbReference type="Rhea" id="RHEA-COMP:10188"/>
        <dbReference type="Rhea" id="RHEA-COMP:10189"/>
        <dbReference type="ChEBI" id="CHEBI:57856"/>
        <dbReference type="ChEBI" id="CHEBI:59789"/>
        <dbReference type="ChEBI" id="CHEBI:74269"/>
        <dbReference type="ChEBI" id="CHEBI:74480"/>
        <dbReference type="EC" id="2.1.1.33"/>
    </reaction>
</comment>
<dbReference type="InterPro" id="IPR029063">
    <property type="entry name" value="SAM-dependent_MTases_sf"/>
</dbReference>
<accession>A0A7S0RJ85</accession>
<evidence type="ECO:0000256" key="7">
    <source>
        <dbReference type="ARBA" id="ARBA00022884"/>
    </source>
</evidence>
<keyword evidence="4 9" id="KW-0808">Transferase</keyword>
<name>A0A7S0RJ85_9CHLO</name>
<evidence type="ECO:0000256" key="9">
    <source>
        <dbReference type="HAMAP-Rule" id="MF_03055"/>
    </source>
</evidence>
<dbReference type="PANTHER" id="PTHR23417:SF16">
    <property type="entry name" value="TRNA (GUANINE-N(7)-)-METHYLTRANSFERASE"/>
    <property type="match status" value="1"/>
</dbReference>
<dbReference type="InterPro" id="IPR025763">
    <property type="entry name" value="Trm8_euk"/>
</dbReference>
<dbReference type="InterPro" id="IPR003358">
    <property type="entry name" value="tRNA_(Gua-N-7)_MeTrfase_Trmb"/>
</dbReference>
<feature type="compositionally biased region" description="Polar residues" evidence="10">
    <location>
        <begin position="256"/>
        <end position="271"/>
    </location>
</feature>
<reference evidence="11" key="1">
    <citation type="submission" date="2021-01" db="EMBL/GenBank/DDBJ databases">
        <authorList>
            <person name="Corre E."/>
            <person name="Pelletier E."/>
            <person name="Niang G."/>
            <person name="Scheremetjew M."/>
            <person name="Finn R."/>
            <person name="Kale V."/>
            <person name="Holt S."/>
            <person name="Cochrane G."/>
            <person name="Meng A."/>
            <person name="Brown T."/>
            <person name="Cohen L."/>
        </authorList>
    </citation>
    <scope>NUCLEOTIDE SEQUENCE</scope>
    <source>
        <strain evidence="11">SAG 11-49</strain>
    </source>
</reference>
<feature type="binding site" evidence="9">
    <location>
        <begin position="258"/>
        <end position="260"/>
    </location>
    <ligand>
        <name>S-adenosyl-L-methionine</name>
        <dbReference type="ChEBI" id="CHEBI:59789"/>
    </ligand>
</feature>
<keyword evidence="6 9" id="KW-0819">tRNA processing</keyword>
<keyword evidence="2 9" id="KW-0820">tRNA-binding</keyword>
<comment type="function">
    <text evidence="9">Catalyzes the formation of N(7)-methylguanine at position 46 (m7G46) in tRNA.</text>
</comment>
<evidence type="ECO:0000313" key="11">
    <source>
        <dbReference type="EMBL" id="CAD8678815.1"/>
    </source>
</evidence>
<feature type="active site" evidence="9">
    <location>
        <position position="183"/>
    </location>
</feature>
<feature type="binding site" evidence="9">
    <location>
        <position position="180"/>
    </location>
    <ligand>
        <name>S-adenosyl-L-methionine</name>
        <dbReference type="ChEBI" id="CHEBI:59789"/>
    </ligand>
</feature>
<dbReference type="NCBIfam" id="TIGR00091">
    <property type="entry name" value="tRNA (guanosine(46)-N7)-methyltransferase TrmB"/>
    <property type="match status" value="1"/>
</dbReference>